<evidence type="ECO:0000313" key="3">
    <source>
        <dbReference type="Proteomes" id="UP000325787"/>
    </source>
</evidence>
<sequence>MEKRGTAVGRLRVLTALCSAVFAVGTVLHGWFVVTPDTLEAMMRMSGRTAAQAAAEAPGFLVGFRVVAAAYVVGNALGLLALRGWPWTFWLVVLVNATQAAGPLGLIPPVLYRAAVEAHGPVGLLPTVVTDGGALVLVVVLVTRFLRTRATWARA</sequence>
<evidence type="ECO:0000313" key="2">
    <source>
        <dbReference type="EMBL" id="QFZ24407.1"/>
    </source>
</evidence>
<proteinExistence type="predicted"/>
<protein>
    <submittedName>
        <fullName evidence="2">Uncharacterized protein</fullName>
    </submittedName>
</protein>
<feature type="transmembrane region" description="Helical" evidence="1">
    <location>
        <begin position="62"/>
        <end position="82"/>
    </location>
</feature>
<organism evidence="2 3">
    <name type="scientific">Saccharothrix syringae</name>
    <name type="common">Nocardiopsis syringae</name>
    <dbReference type="NCBI Taxonomy" id="103733"/>
    <lineage>
        <taxon>Bacteria</taxon>
        <taxon>Bacillati</taxon>
        <taxon>Actinomycetota</taxon>
        <taxon>Actinomycetes</taxon>
        <taxon>Pseudonocardiales</taxon>
        <taxon>Pseudonocardiaceae</taxon>
        <taxon>Saccharothrix</taxon>
    </lineage>
</organism>
<name>A0A5Q0HDL2_SACSY</name>
<accession>A0A5Q0HDL2</accession>
<keyword evidence="3" id="KW-1185">Reference proteome</keyword>
<dbReference type="EMBL" id="CP034550">
    <property type="protein sequence ID" value="QFZ24407.1"/>
    <property type="molecule type" value="Genomic_DNA"/>
</dbReference>
<keyword evidence="1" id="KW-0472">Membrane</keyword>
<dbReference type="AlphaFoldDB" id="A0A5Q0HDL2"/>
<reference evidence="3" key="1">
    <citation type="journal article" date="2021" name="Curr. Microbiol.">
        <title>Complete genome of nocamycin-producing strain Saccharothrix syringae NRRL B-16468 reveals the biosynthetic potential for secondary metabolites.</title>
        <authorList>
            <person name="Mo X."/>
            <person name="Yang S."/>
        </authorList>
    </citation>
    <scope>NUCLEOTIDE SEQUENCE [LARGE SCALE GENOMIC DNA]</scope>
    <source>
        <strain evidence="3">ATCC 51364 / DSM 43886 / JCM 6844 / KCTC 9398 / NBRC 14523 / NRRL B-16468 / INA 2240</strain>
    </source>
</reference>
<dbReference type="KEGG" id="ssyi:EKG83_21750"/>
<evidence type="ECO:0000256" key="1">
    <source>
        <dbReference type="SAM" id="Phobius"/>
    </source>
</evidence>
<feature type="transmembrane region" description="Helical" evidence="1">
    <location>
        <begin position="124"/>
        <end position="146"/>
    </location>
</feature>
<dbReference type="OrthoDB" id="3543536at2"/>
<keyword evidence="1" id="KW-1133">Transmembrane helix</keyword>
<feature type="transmembrane region" description="Helical" evidence="1">
    <location>
        <begin position="89"/>
        <end position="112"/>
    </location>
</feature>
<gene>
    <name evidence="2" type="ORF">EKG83_21750</name>
</gene>
<feature type="transmembrane region" description="Helical" evidence="1">
    <location>
        <begin position="12"/>
        <end position="34"/>
    </location>
</feature>
<dbReference type="Proteomes" id="UP000325787">
    <property type="component" value="Chromosome"/>
</dbReference>
<keyword evidence="1" id="KW-0812">Transmembrane</keyword>